<reference evidence="1 2" key="1">
    <citation type="submission" date="2016-07" db="EMBL/GenBank/DDBJ databases">
        <title>Pervasive Adenine N6-methylation of Active Genes in Fungi.</title>
        <authorList>
            <consortium name="DOE Joint Genome Institute"/>
            <person name="Mondo S.J."/>
            <person name="Dannebaum R.O."/>
            <person name="Kuo R.C."/>
            <person name="Labutti K."/>
            <person name="Haridas S."/>
            <person name="Kuo A."/>
            <person name="Salamov A."/>
            <person name="Ahrendt S.R."/>
            <person name="Lipzen A."/>
            <person name="Sullivan W."/>
            <person name="Andreopoulos W.B."/>
            <person name="Clum A."/>
            <person name="Lindquist E."/>
            <person name="Daum C."/>
            <person name="Ramamoorthy G.K."/>
            <person name="Gryganskyi A."/>
            <person name="Culley D."/>
            <person name="Magnuson J.K."/>
            <person name="James T.Y."/>
            <person name="O'Malley M.A."/>
            <person name="Stajich J.E."/>
            <person name="Spatafora J.W."/>
            <person name="Visel A."/>
            <person name="Grigoriev I.V."/>
        </authorList>
    </citation>
    <scope>NUCLEOTIDE SEQUENCE [LARGE SCALE GENOMIC DNA]</scope>
    <source>
        <strain evidence="1 2">NRRL 2496</strain>
    </source>
</reference>
<name>A0A1X2H5F2_SYNRA</name>
<accession>A0A1X2H5F2</accession>
<evidence type="ECO:0000313" key="2">
    <source>
        <dbReference type="Proteomes" id="UP000242180"/>
    </source>
</evidence>
<comment type="caution">
    <text evidence="1">The sequence shown here is derived from an EMBL/GenBank/DDBJ whole genome shotgun (WGS) entry which is preliminary data.</text>
</comment>
<keyword evidence="2" id="KW-1185">Reference proteome</keyword>
<gene>
    <name evidence="1" type="ORF">BCR43DRAFT_553404</name>
</gene>
<proteinExistence type="predicted"/>
<sequence length="92" mass="10423">MRRMAANGGEWLAGQRKDILYVPEQQCSASIPPVIVDVQNTIDNAFMRRLQSYCNHVYRKYDKVDPITLVLCAKTMPKELADNLQDSSTGSF</sequence>
<dbReference type="EMBL" id="MCGN01000009">
    <property type="protein sequence ID" value="ORY93611.1"/>
    <property type="molecule type" value="Genomic_DNA"/>
</dbReference>
<dbReference type="Proteomes" id="UP000242180">
    <property type="component" value="Unassembled WGS sequence"/>
</dbReference>
<organism evidence="1 2">
    <name type="scientific">Syncephalastrum racemosum</name>
    <name type="common">Filamentous fungus</name>
    <dbReference type="NCBI Taxonomy" id="13706"/>
    <lineage>
        <taxon>Eukaryota</taxon>
        <taxon>Fungi</taxon>
        <taxon>Fungi incertae sedis</taxon>
        <taxon>Mucoromycota</taxon>
        <taxon>Mucoromycotina</taxon>
        <taxon>Mucoromycetes</taxon>
        <taxon>Mucorales</taxon>
        <taxon>Syncephalastraceae</taxon>
        <taxon>Syncephalastrum</taxon>
    </lineage>
</organism>
<dbReference type="InParanoid" id="A0A1X2H5F2"/>
<dbReference type="AlphaFoldDB" id="A0A1X2H5F2"/>
<evidence type="ECO:0000313" key="1">
    <source>
        <dbReference type="EMBL" id="ORY93611.1"/>
    </source>
</evidence>
<dbReference type="OrthoDB" id="2289841at2759"/>
<protein>
    <submittedName>
        <fullName evidence="1">Uncharacterized protein</fullName>
    </submittedName>
</protein>